<evidence type="ECO:0000313" key="2">
    <source>
        <dbReference type="Proteomes" id="UP000000268"/>
    </source>
</evidence>
<dbReference type="Proteomes" id="UP000000268">
    <property type="component" value="Plasmid pREB5"/>
</dbReference>
<dbReference type="HOGENOM" id="CLU_3148217_0_0_3"/>
<gene>
    <name evidence="1" type="ordered locus">AM1_E0052</name>
</gene>
<accession>A8ZP86</accession>
<dbReference type="KEGG" id="amr:AM1_E0052"/>
<name>A8ZP86_ACAM1</name>
<dbReference type="EMBL" id="CP000842">
    <property type="protein sequence ID" value="ABW32822.1"/>
    <property type="molecule type" value="Genomic_DNA"/>
</dbReference>
<protein>
    <submittedName>
        <fullName evidence="1">Uncharacterized protein</fullName>
    </submittedName>
</protein>
<keyword evidence="1" id="KW-0614">Plasmid</keyword>
<reference evidence="1 2" key="1">
    <citation type="journal article" date="2008" name="Proc. Natl. Acad. Sci. U.S.A.">
        <title>Niche adaptation and genome expansion in the chlorophyll d-producing cyanobacterium Acaryochloris marina.</title>
        <authorList>
            <person name="Swingley W.D."/>
            <person name="Chen M."/>
            <person name="Cheung P.C."/>
            <person name="Conrad A.L."/>
            <person name="Dejesa L.C."/>
            <person name="Hao J."/>
            <person name="Honchak B.M."/>
            <person name="Karbach L.E."/>
            <person name="Kurdoglu A."/>
            <person name="Lahiri S."/>
            <person name="Mastrian S.D."/>
            <person name="Miyashita H."/>
            <person name="Page L."/>
            <person name="Ramakrishna P."/>
            <person name="Satoh S."/>
            <person name="Sattley W.M."/>
            <person name="Shimada Y."/>
            <person name="Taylor H.L."/>
            <person name="Tomo T."/>
            <person name="Tsuchiya T."/>
            <person name="Wang Z.T."/>
            <person name="Raymond J."/>
            <person name="Mimuro M."/>
            <person name="Blankenship R.E."/>
            <person name="Touchman J.W."/>
        </authorList>
    </citation>
    <scope>NUCLEOTIDE SEQUENCE [LARGE SCALE GENOMIC DNA]</scope>
    <source>
        <strain evidence="2">MBIC 11017</strain>
        <plasmid evidence="2">Plasmid pREB5</plasmid>
    </source>
</reference>
<sequence>MEKYGIKWNLEGHDLSSFGAACHGLEFSFYKDSEHLDDSLGLNSMSWY</sequence>
<organism evidence="1 2">
    <name type="scientific">Acaryochloris marina (strain MBIC 11017)</name>
    <dbReference type="NCBI Taxonomy" id="329726"/>
    <lineage>
        <taxon>Bacteria</taxon>
        <taxon>Bacillati</taxon>
        <taxon>Cyanobacteriota</taxon>
        <taxon>Cyanophyceae</taxon>
        <taxon>Acaryochloridales</taxon>
        <taxon>Acaryochloridaceae</taxon>
        <taxon>Acaryochloris</taxon>
    </lineage>
</organism>
<evidence type="ECO:0000313" key="1">
    <source>
        <dbReference type="EMBL" id="ABW32822.1"/>
    </source>
</evidence>
<geneLocation type="plasmid" evidence="1 2">
    <name>pREB5</name>
</geneLocation>
<dbReference type="AlphaFoldDB" id="A8ZP86"/>
<keyword evidence="2" id="KW-1185">Reference proteome</keyword>
<proteinExistence type="predicted"/>